<dbReference type="Pfam" id="PF00535">
    <property type="entry name" value="Glycos_transf_2"/>
    <property type="match status" value="1"/>
</dbReference>
<dbReference type="Pfam" id="PF00132">
    <property type="entry name" value="Hexapep"/>
    <property type="match status" value="1"/>
</dbReference>
<keyword evidence="2" id="KW-0677">Repeat</keyword>
<feature type="domain" description="Glycosyltransferase 2-like" evidence="3">
    <location>
        <begin position="199"/>
        <end position="319"/>
    </location>
</feature>
<dbReference type="AlphaFoldDB" id="A0A6N3AU42"/>
<dbReference type="InterPro" id="IPR001173">
    <property type="entry name" value="Glyco_trans_2-like"/>
</dbReference>
<dbReference type="PANTHER" id="PTHR23416">
    <property type="entry name" value="SIALIC ACID SYNTHASE-RELATED"/>
    <property type="match status" value="1"/>
</dbReference>
<keyword evidence="1 4" id="KW-0808">Transferase</keyword>
<organism evidence="4">
    <name type="scientific">Collinsella intestinalis</name>
    <dbReference type="NCBI Taxonomy" id="147207"/>
    <lineage>
        <taxon>Bacteria</taxon>
        <taxon>Bacillati</taxon>
        <taxon>Actinomycetota</taxon>
        <taxon>Coriobacteriia</taxon>
        <taxon>Coriobacteriales</taxon>
        <taxon>Coriobacteriaceae</taxon>
        <taxon>Collinsella</taxon>
    </lineage>
</organism>
<dbReference type="SUPFAM" id="SSF53448">
    <property type="entry name" value="Nucleotide-diphospho-sugar transferases"/>
    <property type="match status" value="1"/>
</dbReference>
<dbReference type="SUPFAM" id="SSF51161">
    <property type="entry name" value="Trimeric LpxA-like enzymes"/>
    <property type="match status" value="1"/>
</dbReference>
<dbReference type="PROSITE" id="PS00101">
    <property type="entry name" value="HEXAPEP_TRANSFERASES"/>
    <property type="match status" value="1"/>
</dbReference>
<dbReference type="InterPro" id="IPR018357">
    <property type="entry name" value="Hexapep_transf_CS"/>
</dbReference>
<name>A0A6N3AU42_9ACTN</name>
<dbReference type="InterPro" id="IPR029044">
    <property type="entry name" value="Nucleotide-diphossugar_trans"/>
</dbReference>
<dbReference type="GO" id="GO:0016757">
    <property type="term" value="F:glycosyltransferase activity"/>
    <property type="evidence" value="ECO:0007669"/>
    <property type="project" value="UniProtKB-KW"/>
</dbReference>
<keyword evidence="4" id="KW-0328">Glycosyltransferase</keyword>
<proteinExistence type="predicted"/>
<evidence type="ECO:0000256" key="1">
    <source>
        <dbReference type="ARBA" id="ARBA00022679"/>
    </source>
</evidence>
<accession>A0A6N3AU42</accession>
<dbReference type="CDD" id="cd00761">
    <property type="entry name" value="Glyco_tranf_GTA_type"/>
    <property type="match status" value="1"/>
</dbReference>
<dbReference type="EMBL" id="CACRTN010000011">
    <property type="protein sequence ID" value="VYT93668.1"/>
    <property type="molecule type" value="Genomic_DNA"/>
</dbReference>
<dbReference type="Gene3D" id="2.160.10.10">
    <property type="entry name" value="Hexapeptide repeat proteins"/>
    <property type="match status" value="1"/>
</dbReference>
<dbReference type="InterPro" id="IPR051159">
    <property type="entry name" value="Hexapeptide_acetyltransf"/>
</dbReference>
<gene>
    <name evidence="4" type="primary">epsJ_2</name>
    <name evidence="4" type="ORF">CILFYP54_00327</name>
</gene>
<dbReference type="EC" id="2.4.-.-" evidence="4"/>
<dbReference type="InterPro" id="IPR001451">
    <property type="entry name" value="Hexapep"/>
</dbReference>
<reference evidence="4" key="1">
    <citation type="submission" date="2019-11" db="EMBL/GenBank/DDBJ databases">
        <authorList>
            <person name="Feng L."/>
        </authorList>
    </citation>
    <scope>NUCLEOTIDE SEQUENCE</scope>
    <source>
        <strain evidence="4">CintestinalisLFYP54</strain>
    </source>
</reference>
<dbReference type="PANTHER" id="PTHR23416:SF78">
    <property type="entry name" value="LIPOPOLYSACCHARIDE BIOSYNTHESIS O-ACETYL TRANSFERASE WBBJ-RELATED"/>
    <property type="match status" value="1"/>
</dbReference>
<protein>
    <submittedName>
        <fullName evidence="4">Putative glycosyltransferase EpsJ</fullName>
        <ecNumber evidence="4">2.4.-.-</ecNumber>
    </submittedName>
</protein>
<dbReference type="RefSeq" id="WP_156848583.1">
    <property type="nucleotide sequence ID" value="NZ_CACRTN010000011.1"/>
</dbReference>
<sequence length="520" mass="56099">MFGQYGPSETFKNMWSLLLTKVLFPGARLVRRPFYLRGGKCRFVYGEGFTCGYSCRFDLAGDGTPLIVGKNCKINDRVHISAHESVVIGDNVLMASNIFISDNSHGSYDDDPSLPDMAPDDRKIVTKPVRIGNNVWIGEGAAVMPGVTIGNGVIIGANAVVTHDVPDNVIVAGVPAKPIKRFVGGGGLPMENGETPKVSIVVPMYNVGECAAACLRSLMGQTYNNIEIVVVDDGATDDTADICVRTIADDDRVKLMHKENGGLSSARNFGLACATGDFVTFVDGDDVLDEWAVGHMVALAQKTGAPLVTCEYKKIDSTDDFGCQEIGEGKVVSGDELLGMLLLLNGESGSACGKLYARELFPLLAFPEGQLFEDFGVEATVFSSVDKACISGAELYGYLAREGSITTNKKYEDKHLEGMEASLSIVRDVVDDRPELKDAFACFEAFCSLRVASRLDLNKCIDKRKAKAYILNARKCCKKVAGNPLASKTWRLRCGLFAFSPALHNLAYRLYGNLTGKVVG</sequence>
<evidence type="ECO:0000313" key="4">
    <source>
        <dbReference type="EMBL" id="VYT93668.1"/>
    </source>
</evidence>
<evidence type="ECO:0000259" key="3">
    <source>
        <dbReference type="Pfam" id="PF00535"/>
    </source>
</evidence>
<dbReference type="InterPro" id="IPR011004">
    <property type="entry name" value="Trimer_LpxA-like_sf"/>
</dbReference>
<evidence type="ECO:0000256" key="2">
    <source>
        <dbReference type="ARBA" id="ARBA00022737"/>
    </source>
</evidence>
<dbReference type="CDD" id="cd04647">
    <property type="entry name" value="LbH_MAT_like"/>
    <property type="match status" value="1"/>
</dbReference>
<dbReference type="Gene3D" id="3.90.550.10">
    <property type="entry name" value="Spore Coat Polysaccharide Biosynthesis Protein SpsA, Chain A"/>
    <property type="match status" value="1"/>
</dbReference>